<dbReference type="PROSITE" id="PS01359">
    <property type="entry name" value="ZF_PHD_1"/>
    <property type="match status" value="1"/>
</dbReference>
<gene>
    <name evidence="9" type="ORF">RB653_005282</name>
</gene>
<comment type="caution">
    <text evidence="9">The sequence shown here is derived from an EMBL/GenBank/DDBJ whole genome shotgun (WGS) entry which is preliminary data.</text>
</comment>
<evidence type="ECO:0000259" key="7">
    <source>
        <dbReference type="PROSITE" id="PS50016"/>
    </source>
</evidence>
<dbReference type="InterPro" id="IPR001965">
    <property type="entry name" value="Znf_PHD"/>
</dbReference>
<dbReference type="SMART" id="SM00396">
    <property type="entry name" value="ZnF_UBR1"/>
    <property type="match status" value="1"/>
</dbReference>
<dbReference type="CDD" id="cd15542">
    <property type="entry name" value="PHD_UBR7"/>
    <property type="match status" value="1"/>
</dbReference>
<dbReference type="GO" id="GO:0061630">
    <property type="term" value="F:ubiquitin protein ligase activity"/>
    <property type="evidence" value="ECO:0007669"/>
    <property type="project" value="InterPro"/>
</dbReference>
<dbReference type="SUPFAM" id="SSF57903">
    <property type="entry name" value="FYVE/PHD zinc finger"/>
    <property type="match status" value="1"/>
</dbReference>
<evidence type="ECO:0000256" key="6">
    <source>
        <dbReference type="SAM" id="Coils"/>
    </source>
</evidence>
<dbReference type="AlphaFoldDB" id="A0AAN7YSU5"/>
<proteinExistence type="predicted"/>
<keyword evidence="10" id="KW-1185">Reference proteome</keyword>
<organism evidence="9 10">
    <name type="scientific">Dictyostelium firmibasis</name>
    <dbReference type="NCBI Taxonomy" id="79012"/>
    <lineage>
        <taxon>Eukaryota</taxon>
        <taxon>Amoebozoa</taxon>
        <taxon>Evosea</taxon>
        <taxon>Eumycetozoa</taxon>
        <taxon>Dictyostelia</taxon>
        <taxon>Dictyosteliales</taxon>
        <taxon>Dictyosteliaceae</taxon>
        <taxon>Dictyostelium</taxon>
    </lineage>
</organism>
<dbReference type="InterPro" id="IPR047506">
    <property type="entry name" value="UBR7-like_UBR-box"/>
</dbReference>
<dbReference type="Pfam" id="PF02207">
    <property type="entry name" value="zf-UBR"/>
    <property type="match status" value="1"/>
</dbReference>
<evidence type="ECO:0000256" key="4">
    <source>
        <dbReference type="PROSITE-ProRule" id="PRU00146"/>
    </source>
</evidence>
<evidence type="ECO:0000256" key="1">
    <source>
        <dbReference type="ARBA" id="ARBA00022723"/>
    </source>
</evidence>
<dbReference type="CDD" id="cd19677">
    <property type="entry name" value="UBR-box_UBR7"/>
    <property type="match status" value="1"/>
</dbReference>
<dbReference type="InterPro" id="IPR019787">
    <property type="entry name" value="Znf_PHD-finger"/>
</dbReference>
<protein>
    <recommendedName>
        <fullName evidence="11">UBR-type domain-containing protein</fullName>
    </recommendedName>
</protein>
<evidence type="ECO:0000256" key="5">
    <source>
        <dbReference type="PROSITE-ProRule" id="PRU00508"/>
    </source>
</evidence>
<sequence>MDNEKVAESVSLKKEFFETKESLNVESTTTVTATATTATTGKLKNSIKTTMTTTTTTTTQPNIIGVKRRSDDEIISIQDALNDQLEEEKNLLEEAKEQEQEDWGDESICTFDKGYINQSVFACKTCQLTNDKLFGFCYGCSMHCHLYHDVYELFNKRDFRCDCGTKVQEPNNNFKCQLSEISINKEGSTTATATTTTTTTTITDLNNIDIGSYDKRQILNEKNHYNHNFKGRYCYCDSPYDYKEDMIQCIFCEDWFHENCLKLNSNVLDIPSPGEFADLICADCLSKNQFLLLYPHIRCYIENDHIIIDDPPPSKLNIHNNSNNCKVEGAVISNKKNDLFCKESWREELCYCLKCKEIYKEKNVEFLFEKEEPSKKNKIIDETVNNKNEKGKSVDVFEMGQDVFSKTLEPTQQRALIEGFSDMKEKLKELFSKKLDKNQVVTKQDIQSFFVDLNVNKKFKK</sequence>
<feature type="zinc finger region" description="UBR-type" evidence="5">
    <location>
        <begin position="107"/>
        <end position="181"/>
    </location>
</feature>
<keyword evidence="1" id="KW-0479">Metal-binding</keyword>
<feature type="coiled-coil region" evidence="6">
    <location>
        <begin position="75"/>
        <end position="102"/>
    </location>
</feature>
<evidence type="ECO:0000256" key="3">
    <source>
        <dbReference type="ARBA" id="ARBA00022833"/>
    </source>
</evidence>
<dbReference type="InterPro" id="IPR011011">
    <property type="entry name" value="Znf_FYVE_PHD"/>
</dbReference>
<dbReference type="PANTHER" id="PTHR13513">
    <property type="entry name" value="E3 UBIQUITIN-PROTEIN LIGASE UBR7"/>
    <property type="match status" value="1"/>
</dbReference>
<dbReference type="Gene3D" id="3.30.40.10">
    <property type="entry name" value="Zinc/RING finger domain, C3HC4 (zinc finger)"/>
    <property type="match status" value="1"/>
</dbReference>
<dbReference type="InterPro" id="IPR013083">
    <property type="entry name" value="Znf_RING/FYVE/PHD"/>
</dbReference>
<evidence type="ECO:0000256" key="2">
    <source>
        <dbReference type="ARBA" id="ARBA00022771"/>
    </source>
</evidence>
<evidence type="ECO:0008006" key="11">
    <source>
        <dbReference type="Google" id="ProtNLM"/>
    </source>
</evidence>
<dbReference type="InterPro" id="IPR040204">
    <property type="entry name" value="UBR7"/>
</dbReference>
<dbReference type="GO" id="GO:0005737">
    <property type="term" value="C:cytoplasm"/>
    <property type="evidence" value="ECO:0007669"/>
    <property type="project" value="TreeGrafter"/>
</dbReference>
<dbReference type="Proteomes" id="UP001344447">
    <property type="component" value="Unassembled WGS sequence"/>
</dbReference>
<dbReference type="GO" id="GO:0008270">
    <property type="term" value="F:zinc ion binding"/>
    <property type="evidence" value="ECO:0007669"/>
    <property type="project" value="UniProtKB-KW"/>
</dbReference>
<reference evidence="9 10" key="1">
    <citation type="submission" date="2023-11" db="EMBL/GenBank/DDBJ databases">
        <title>Dfirmibasis_genome.</title>
        <authorList>
            <person name="Edelbroek B."/>
            <person name="Kjellin J."/>
            <person name="Jerlstrom-Hultqvist J."/>
            <person name="Soderbom F."/>
        </authorList>
    </citation>
    <scope>NUCLEOTIDE SEQUENCE [LARGE SCALE GENOMIC DNA]</scope>
    <source>
        <strain evidence="9 10">TNS-C-14</strain>
    </source>
</reference>
<dbReference type="PROSITE" id="PS50016">
    <property type="entry name" value="ZF_PHD_2"/>
    <property type="match status" value="1"/>
</dbReference>
<name>A0AAN7YSU5_9MYCE</name>
<dbReference type="InterPro" id="IPR003126">
    <property type="entry name" value="Znf_UBR"/>
</dbReference>
<dbReference type="PANTHER" id="PTHR13513:SF9">
    <property type="entry name" value="E3 UBIQUITIN-PROTEIN LIGASE UBR7-RELATED"/>
    <property type="match status" value="1"/>
</dbReference>
<evidence type="ECO:0000313" key="9">
    <source>
        <dbReference type="EMBL" id="KAK5583684.1"/>
    </source>
</evidence>
<dbReference type="Pfam" id="PF00628">
    <property type="entry name" value="PHD"/>
    <property type="match status" value="1"/>
</dbReference>
<accession>A0AAN7YSU5</accession>
<feature type="domain" description="PHD-type" evidence="7">
    <location>
        <begin position="231"/>
        <end position="287"/>
    </location>
</feature>
<evidence type="ECO:0000259" key="8">
    <source>
        <dbReference type="PROSITE" id="PS51157"/>
    </source>
</evidence>
<feature type="domain" description="UBR-type" evidence="8">
    <location>
        <begin position="107"/>
        <end position="181"/>
    </location>
</feature>
<keyword evidence="2 4" id="KW-0863">Zinc-finger</keyword>
<evidence type="ECO:0000313" key="10">
    <source>
        <dbReference type="Proteomes" id="UP001344447"/>
    </source>
</evidence>
<keyword evidence="6" id="KW-0175">Coiled coil</keyword>
<dbReference type="EMBL" id="JAVFKY010000001">
    <property type="protein sequence ID" value="KAK5583684.1"/>
    <property type="molecule type" value="Genomic_DNA"/>
</dbReference>
<dbReference type="SMART" id="SM00249">
    <property type="entry name" value="PHD"/>
    <property type="match status" value="1"/>
</dbReference>
<dbReference type="InterPro" id="IPR019786">
    <property type="entry name" value="Zinc_finger_PHD-type_CS"/>
</dbReference>
<dbReference type="PROSITE" id="PS51157">
    <property type="entry name" value="ZF_UBR"/>
    <property type="match status" value="1"/>
</dbReference>
<keyword evidence="3" id="KW-0862">Zinc</keyword>